<gene>
    <name evidence="2" type="ORF">H8Z77_08840</name>
</gene>
<feature type="transmembrane region" description="Helical" evidence="1">
    <location>
        <begin position="78"/>
        <end position="104"/>
    </location>
</feature>
<reference evidence="2 3" key="1">
    <citation type="submission" date="2020-08" db="EMBL/GenBank/DDBJ databases">
        <title>Genome public.</title>
        <authorList>
            <person name="Liu C."/>
            <person name="Sun Q."/>
        </authorList>
    </citation>
    <scope>NUCLEOTIDE SEQUENCE [LARGE SCALE GENOMIC DNA]</scope>
    <source>
        <strain evidence="2 3">NSJ-27</strain>
    </source>
</reference>
<comment type="caution">
    <text evidence="2">The sequence shown here is derived from an EMBL/GenBank/DDBJ whole genome shotgun (WGS) entry which is preliminary data.</text>
</comment>
<keyword evidence="1" id="KW-0812">Transmembrane</keyword>
<organism evidence="2 3">
    <name type="scientific">Clostridium facile</name>
    <dbReference type="NCBI Taxonomy" id="2763035"/>
    <lineage>
        <taxon>Bacteria</taxon>
        <taxon>Bacillati</taxon>
        <taxon>Bacillota</taxon>
        <taxon>Clostridia</taxon>
        <taxon>Eubacteriales</taxon>
        <taxon>Clostridiaceae</taxon>
        <taxon>Clostridium</taxon>
    </lineage>
</organism>
<proteinExistence type="predicted"/>
<sequence length="196" mass="21564">MMNKEQFLARLEKRLRRIPQEERENIMLYYQEYFEEAGPEQEQEVIQELGSPDQIAADMIGEFAVKELNKGSNKGLHILWIVILAIFASPIAIPIAVAMVSIILALAVCAFAIVLSIGITAIGMVAMGIFTSVVALMLIASDPATCLFFLGIGLLCGTIGMALCVFTIWLSKQLVRGLVTLSKKFLSHRRGKSCTK</sequence>
<dbReference type="Pfam" id="PF22564">
    <property type="entry name" value="HAAS"/>
    <property type="match status" value="1"/>
</dbReference>
<name>A0ABR7ISL7_9CLOT</name>
<evidence type="ECO:0000256" key="1">
    <source>
        <dbReference type="SAM" id="Phobius"/>
    </source>
</evidence>
<keyword evidence="3" id="KW-1185">Reference proteome</keyword>
<feature type="transmembrane region" description="Helical" evidence="1">
    <location>
        <begin position="146"/>
        <end position="170"/>
    </location>
</feature>
<protein>
    <submittedName>
        <fullName evidence="2">DUF1700 domain-containing protein</fullName>
    </submittedName>
</protein>
<feature type="transmembrane region" description="Helical" evidence="1">
    <location>
        <begin position="110"/>
        <end position="139"/>
    </location>
</feature>
<dbReference type="RefSeq" id="WP_186996782.1">
    <property type="nucleotide sequence ID" value="NZ_JACOQK010000001.1"/>
</dbReference>
<keyword evidence="1" id="KW-1133">Transmembrane helix</keyword>
<dbReference type="EMBL" id="JACOQK010000001">
    <property type="protein sequence ID" value="MBC5788122.1"/>
    <property type="molecule type" value="Genomic_DNA"/>
</dbReference>
<evidence type="ECO:0000313" key="3">
    <source>
        <dbReference type="Proteomes" id="UP000649151"/>
    </source>
</evidence>
<evidence type="ECO:0000313" key="2">
    <source>
        <dbReference type="EMBL" id="MBC5788122.1"/>
    </source>
</evidence>
<accession>A0ABR7ISL7</accession>
<keyword evidence="1" id="KW-0472">Membrane</keyword>
<dbReference type="Proteomes" id="UP000649151">
    <property type="component" value="Unassembled WGS sequence"/>
</dbReference>